<dbReference type="AlphaFoldDB" id="A0A4E0RV20"/>
<evidence type="ECO:0000256" key="1">
    <source>
        <dbReference type="SAM" id="SignalP"/>
    </source>
</evidence>
<proteinExistence type="predicted"/>
<feature type="chain" id="PRO_5020024179" evidence="1">
    <location>
        <begin position="19"/>
        <end position="59"/>
    </location>
</feature>
<accession>A0A4E0RV20</accession>
<organism evidence="2 3">
    <name type="scientific">Fasciola hepatica</name>
    <name type="common">Liver fluke</name>
    <dbReference type="NCBI Taxonomy" id="6192"/>
    <lineage>
        <taxon>Eukaryota</taxon>
        <taxon>Metazoa</taxon>
        <taxon>Spiralia</taxon>
        <taxon>Lophotrochozoa</taxon>
        <taxon>Platyhelminthes</taxon>
        <taxon>Trematoda</taxon>
        <taxon>Digenea</taxon>
        <taxon>Plagiorchiida</taxon>
        <taxon>Echinostomata</taxon>
        <taxon>Echinostomatoidea</taxon>
        <taxon>Fasciolidae</taxon>
        <taxon>Fasciola</taxon>
    </lineage>
</organism>
<keyword evidence="1" id="KW-0732">Signal</keyword>
<keyword evidence="3" id="KW-1185">Reference proteome</keyword>
<evidence type="ECO:0000313" key="3">
    <source>
        <dbReference type="Proteomes" id="UP000230066"/>
    </source>
</evidence>
<comment type="caution">
    <text evidence="2">The sequence shown here is derived from an EMBL/GenBank/DDBJ whole genome shotgun (WGS) entry which is preliminary data.</text>
</comment>
<protein>
    <submittedName>
        <fullName evidence="2">Uncharacterized protein</fullName>
    </submittedName>
</protein>
<evidence type="ECO:0000313" key="2">
    <source>
        <dbReference type="EMBL" id="THD18280.1"/>
    </source>
</evidence>
<reference evidence="2" key="1">
    <citation type="submission" date="2019-03" db="EMBL/GenBank/DDBJ databases">
        <title>Improved annotation for the trematode Fasciola hepatica.</title>
        <authorList>
            <person name="Choi Y.-J."/>
            <person name="Martin J."/>
            <person name="Mitreva M."/>
        </authorList>
    </citation>
    <scope>NUCLEOTIDE SEQUENCE [LARGE SCALE GENOMIC DNA]</scope>
</reference>
<sequence length="59" mass="6341">MLAPFYCVSWFFLELCKGSTGTSTSQSMVTTTPKVPLSTLGECANPVFQSVASVVFSEQ</sequence>
<name>A0A4E0RV20_FASHE</name>
<feature type="signal peptide" evidence="1">
    <location>
        <begin position="1"/>
        <end position="18"/>
    </location>
</feature>
<dbReference type="EMBL" id="JXXN02015169">
    <property type="protein sequence ID" value="THD18280.1"/>
    <property type="molecule type" value="Genomic_DNA"/>
</dbReference>
<dbReference type="Proteomes" id="UP000230066">
    <property type="component" value="Unassembled WGS sequence"/>
</dbReference>
<gene>
    <name evidence="2" type="ORF">D915_010119</name>
</gene>